<keyword evidence="1" id="KW-0812">Transmembrane</keyword>
<keyword evidence="1" id="KW-0472">Membrane</keyword>
<proteinExistence type="predicted"/>
<reference evidence="2 3" key="1">
    <citation type="journal article" date="2016" name="Nat. Commun.">
        <title>Thousands of microbial genomes shed light on interconnected biogeochemical processes in an aquifer system.</title>
        <authorList>
            <person name="Anantharaman K."/>
            <person name="Brown C.T."/>
            <person name="Hug L.A."/>
            <person name="Sharon I."/>
            <person name="Castelle C.J."/>
            <person name="Probst A.J."/>
            <person name="Thomas B.C."/>
            <person name="Singh A."/>
            <person name="Wilkins M.J."/>
            <person name="Karaoz U."/>
            <person name="Brodie E.L."/>
            <person name="Williams K.H."/>
            <person name="Hubbard S.S."/>
            <person name="Banfield J.F."/>
        </authorList>
    </citation>
    <scope>NUCLEOTIDE SEQUENCE [LARGE SCALE GENOMIC DNA]</scope>
</reference>
<accession>A0A1F5FGF0</accession>
<evidence type="ECO:0000256" key="1">
    <source>
        <dbReference type="SAM" id="Phobius"/>
    </source>
</evidence>
<protein>
    <recommendedName>
        <fullName evidence="4">YtxH domain-containing protein</fullName>
    </recommendedName>
</protein>
<evidence type="ECO:0000313" key="3">
    <source>
        <dbReference type="Proteomes" id="UP000176682"/>
    </source>
</evidence>
<comment type="caution">
    <text evidence="2">The sequence shown here is derived from an EMBL/GenBank/DDBJ whole genome shotgun (WGS) entry which is preliminary data.</text>
</comment>
<name>A0A1F5FGF0_9BACT</name>
<organism evidence="2 3">
    <name type="scientific">Candidatus Collierbacteria bacterium RIFOXYB1_FULL_49_13</name>
    <dbReference type="NCBI Taxonomy" id="1817728"/>
    <lineage>
        <taxon>Bacteria</taxon>
        <taxon>Candidatus Collieribacteriota</taxon>
    </lineage>
</organism>
<dbReference type="AlphaFoldDB" id="A0A1F5FGF0"/>
<keyword evidence="1" id="KW-1133">Transmembrane helix</keyword>
<evidence type="ECO:0008006" key="4">
    <source>
        <dbReference type="Google" id="ProtNLM"/>
    </source>
</evidence>
<sequence>MADTKPIVYHQDNSLTAFFTGTLIGVAATLMVTTKEGRDTASKLSSVLQDLSQELGKELQHTLENLPDLVDDIKNEYHQSVQSSRPVSTKQVTSGFFPRLHRATSSFTKSGKELK</sequence>
<feature type="transmembrane region" description="Helical" evidence="1">
    <location>
        <begin position="15"/>
        <end position="33"/>
    </location>
</feature>
<dbReference type="EMBL" id="MFAM01000040">
    <property type="protein sequence ID" value="OGD78617.1"/>
    <property type="molecule type" value="Genomic_DNA"/>
</dbReference>
<gene>
    <name evidence="2" type="ORF">A2368_01140</name>
</gene>
<evidence type="ECO:0000313" key="2">
    <source>
        <dbReference type="EMBL" id="OGD78617.1"/>
    </source>
</evidence>
<dbReference type="Proteomes" id="UP000176682">
    <property type="component" value="Unassembled WGS sequence"/>
</dbReference>